<dbReference type="Proteomes" id="UP001321786">
    <property type="component" value="Chromosome"/>
</dbReference>
<dbReference type="EMBL" id="AP028654">
    <property type="protein sequence ID" value="BEP29551.1"/>
    <property type="molecule type" value="Genomic_DNA"/>
</dbReference>
<dbReference type="Pfam" id="PF00583">
    <property type="entry name" value="Acetyltransf_1"/>
    <property type="match status" value="1"/>
</dbReference>
<dbReference type="RefSeq" id="WP_338535178.1">
    <property type="nucleotide sequence ID" value="NZ_AP028654.1"/>
</dbReference>
<reference evidence="2 3" key="1">
    <citation type="submission" date="2023-08" db="EMBL/GenBank/DDBJ databases">
        <title>Helicovermis profunda gen. nov., sp. nov., a novel mesophilic, fermentative bacterium within the Bacillota from a deep-sea hydrothermal vent chimney.</title>
        <authorList>
            <person name="Miyazaki U."/>
            <person name="Mizutani D."/>
            <person name="Hashimoto Y."/>
            <person name="Tame A."/>
            <person name="Sawayama S."/>
            <person name="Miyazaki J."/>
            <person name="Takai K."/>
            <person name="Nakagawa S."/>
        </authorList>
    </citation>
    <scope>NUCLEOTIDE SEQUENCE [LARGE SCALE GENOMIC DNA]</scope>
    <source>
        <strain evidence="2 3">S502</strain>
    </source>
</reference>
<dbReference type="PANTHER" id="PTHR43415">
    <property type="entry name" value="SPERMIDINE N(1)-ACETYLTRANSFERASE"/>
    <property type="match status" value="1"/>
</dbReference>
<dbReference type="PANTHER" id="PTHR43415:SF3">
    <property type="entry name" value="GNAT-FAMILY ACETYLTRANSFERASE"/>
    <property type="match status" value="1"/>
</dbReference>
<gene>
    <name evidence="2" type="ORF">HLPR_18820</name>
</gene>
<sequence>MINFKRINMNDTTIFNILANWDNDPNIKEFIFPRTTTEEIMDVSPFELKFNILSNKTKEVYIVYDDSSAIGYYSIDSEFEYLYTNNPRTAWISIIIGEKSYWGRGIGKLIMKDIEKKCKESGLKYIELGVFEFNTKAQKLYKSLNYEVVGVVKNFVYNCGEWKSDIRMLKALD</sequence>
<dbReference type="KEGG" id="hprf:HLPR_18820"/>
<dbReference type="SUPFAM" id="SSF55729">
    <property type="entry name" value="Acyl-CoA N-acyltransferases (Nat)"/>
    <property type="match status" value="1"/>
</dbReference>
<evidence type="ECO:0000259" key="1">
    <source>
        <dbReference type="PROSITE" id="PS51186"/>
    </source>
</evidence>
<dbReference type="PROSITE" id="PS51186">
    <property type="entry name" value="GNAT"/>
    <property type="match status" value="1"/>
</dbReference>
<name>A0AAU9E4G7_9FIRM</name>
<dbReference type="CDD" id="cd04301">
    <property type="entry name" value="NAT_SF"/>
    <property type="match status" value="1"/>
</dbReference>
<evidence type="ECO:0000313" key="2">
    <source>
        <dbReference type="EMBL" id="BEP29551.1"/>
    </source>
</evidence>
<dbReference type="GO" id="GO:0016747">
    <property type="term" value="F:acyltransferase activity, transferring groups other than amino-acyl groups"/>
    <property type="evidence" value="ECO:0007669"/>
    <property type="project" value="InterPro"/>
</dbReference>
<keyword evidence="3" id="KW-1185">Reference proteome</keyword>
<organism evidence="2 3">
    <name type="scientific">Helicovermis profundi</name>
    <dbReference type="NCBI Taxonomy" id="3065157"/>
    <lineage>
        <taxon>Bacteria</taxon>
        <taxon>Bacillati</taxon>
        <taxon>Bacillota</taxon>
        <taxon>Clostridia</taxon>
        <taxon>Helicovermis</taxon>
    </lineage>
</organism>
<dbReference type="InterPro" id="IPR016181">
    <property type="entry name" value="Acyl_CoA_acyltransferase"/>
</dbReference>
<proteinExistence type="predicted"/>
<protein>
    <submittedName>
        <fullName evidence="2">GNAT family protein</fullName>
    </submittedName>
</protein>
<feature type="domain" description="N-acetyltransferase" evidence="1">
    <location>
        <begin position="2"/>
        <end position="173"/>
    </location>
</feature>
<dbReference type="AlphaFoldDB" id="A0AAU9E4G7"/>
<accession>A0AAU9E4G7</accession>
<dbReference type="Gene3D" id="3.40.630.30">
    <property type="match status" value="1"/>
</dbReference>
<dbReference type="InterPro" id="IPR000182">
    <property type="entry name" value="GNAT_dom"/>
</dbReference>
<evidence type="ECO:0000313" key="3">
    <source>
        <dbReference type="Proteomes" id="UP001321786"/>
    </source>
</evidence>